<feature type="domain" description="GFO/IDH/MocA-like oxidoreductase" evidence="3">
    <location>
        <begin position="125"/>
        <end position="245"/>
    </location>
</feature>
<dbReference type="EMBL" id="CAFBML010000067">
    <property type="protein sequence ID" value="CAB4904041.1"/>
    <property type="molecule type" value="Genomic_DNA"/>
</dbReference>
<proteinExistence type="predicted"/>
<reference evidence="4" key="1">
    <citation type="submission" date="2020-05" db="EMBL/GenBank/DDBJ databases">
        <authorList>
            <person name="Chiriac C."/>
            <person name="Salcher M."/>
            <person name="Ghai R."/>
            <person name="Kavagutti S V."/>
        </authorList>
    </citation>
    <scope>NUCLEOTIDE SEQUENCE</scope>
</reference>
<dbReference type="InterPro" id="IPR000683">
    <property type="entry name" value="Gfo/Idh/MocA-like_OxRdtase_N"/>
</dbReference>
<organism evidence="4">
    <name type="scientific">freshwater metagenome</name>
    <dbReference type="NCBI Taxonomy" id="449393"/>
    <lineage>
        <taxon>unclassified sequences</taxon>
        <taxon>metagenomes</taxon>
        <taxon>ecological metagenomes</taxon>
    </lineage>
</organism>
<dbReference type="SUPFAM" id="SSF51735">
    <property type="entry name" value="NAD(P)-binding Rossmann-fold domains"/>
    <property type="match status" value="1"/>
</dbReference>
<dbReference type="InterPro" id="IPR055170">
    <property type="entry name" value="GFO_IDH_MocA-like_dom"/>
</dbReference>
<sequence length="330" mass="35568">MKVLVIGSGRMGAIRAEDLSANSKVSQVLITNRNPDHGMALAQKFSAEFVPWDLLGSIEADAFVVAVGTAAHEQVLSKVLPHGKPVLCEKPIAASLSGTRAAIESAAKYGATLQIGFQRRFDENIQKMKKQIQSGEIGTLYSLTMTAHDFTPSAREFIEGSGGIFRDMHVHDFDLIRWLTDTEVETVFATKSVLEHQDYADFGDADTSAVVAKTSSGVPVIISGTRHNGLGQDVRLEAFGSKNSISAGLNTRTPLHDLEQQLKLNVNPYLGFVDRFRDAFRNETNAFVSFAGGEIANPCPADSALESLRIAEACELSASSGKSVRVAEVL</sequence>
<dbReference type="SUPFAM" id="SSF55347">
    <property type="entry name" value="Glyceraldehyde-3-phosphate dehydrogenase-like, C-terminal domain"/>
    <property type="match status" value="1"/>
</dbReference>
<evidence type="ECO:0000313" key="4">
    <source>
        <dbReference type="EMBL" id="CAB4904041.1"/>
    </source>
</evidence>
<dbReference type="InterPro" id="IPR036291">
    <property type="entry name" value="NAD(P)-bd_dom_sf"/>
</dbReference>
<protein>
    <submittedName>
        <fullName evidence="4">Unannotated protein</fullName>
    </submittedName>
</protein>
<gene>
    <name evidence="4" type="ORF">UFOPK3592_00613</name>
</gene>
<dbReference type="GO" id="GO:0016491">
    <property type="term" value="F:oxidoreductase activity"/>
    <property type="evidence" value="ECO:0007669"/>
    <property type="project" value="UniProtKB-KW"/>
</dbReference>
<evidence type="ECO:0000259" key="3">
    <source>
        <dbReference type="Pfam" id="PF22725"/>
    </source>
</evidence>
<keyword evidence="1" id="KW-0560">Oxidoreductase</keyword>
<dbReference type="Pfam" id="PF01408">
    <property type="entry name" value="GFO_IDH_MocA"/>
    <property type="match status" value="1"/>
</dbReference>
<dbReference type="Gene3D" id="3.30.360.10">
    <property type="entry name" value="Dihydrodipicolinate Reductase, domain 2"/>
    <property type="match status" value="1"/>
</dbReference>
<dbReference type="PANTHER" id="PTHR42840:SF3">
    <property type="entry name" value="BINDING ROSSMANN FOLD OXIDOREDUCTASE, PUTATIVE (AFU_ORTHOLOGUE AFUA_2G10240)-RELATED"/>
    <property type="match status" value="1"/>
</dbReference>
<dbReference type="AlphaFoldDB" id="A0A6J7G7C1"/>
<feature type="domain" description="Gfo/Idh/MocA-like oxidoreductase N-terminal" evidence="2">
    <location>
        <begin position="1"/>
        <end position="117"/>
    </location>
</feature>
<dbReference type="PANTHER" id="PTHR42840">
    <property type="entry name" value="NAD(P)-BINDING ROSSMANN-FOLD SUPERFAMILY PROTEIN-RELATED"/>
    <property type="match status" value="1"/>
</dbReference>
<dbReference type="Pfam" id="PF22725">
    <property type="entry name" value="GFO_IDH_MocA_C3"/>
    <property type="match status" value="1"/>
</dbReference>
<dbReference type="Gene3D" id="3.40.50.720">
    <property type="entry name" value="NAD(P)-binding Rossmann-like Domain"/>
    <property type="match status" value="1"/>
</dbReference>
<evidence type="ECO:0000256" key="1">
    <source>
        <dbReference type="ARBA" id="ARBA00023002"/>
    </source>
</evidence>
<dbReference type="GO" id="GO:0000166">
    <property type="term" value="F:nucleotide binding"/>
    <property type="evidence" value="ECO:0007669"/>
    <property type="project" value="InterPro"/>
</dbReference>
<name>A0A6J7G7C1_9ZZZZ</name>
<evidence type="ECO:0000259" key="2">
    <source>
        <dbReference type="Pfam" id="PF01408"/>
    </source>
</evidence>
<accession>A0A6J7G7C1</accession>